<proteinExistence type="predicted"/>
<dbReference type="Proteomes" id="UP000465778">
    <property type="component" value="Unassembled WGS sequence"/>
</dbReference>
<dbReference type="RefSeq" id="WP_268891874.1">
    <property type="nucleotide sequence ID" value="NZ_JBALOT010000018.1"/>
</dbReference>
<organism evidence="1 2">
    <name type="scientific">Cytobacillus firmus</name>
    <name type="common">Bacillus firmus</name>
    <dbReference type="NCBI Taxonomy" id="1399"/>
    <lineage>
        <taxon>Bacteria</taxon>
        <taxon>Bacillati</taxon>
        <taxon>Bacillota</taxon>
        <taxon>Bacilli</taxon>
        <taxon>Bacillales</taxon>
        <taxon>Bacillaceae</taxon>
        <taxon>Cytobacillus</taxon>
    </lineage>
</organism>
<evidence type="ECO:0000313" key="1">
    <source>
        <dbReference type="EMBL" id="KAF0821407.1"/>
    </source>
</evidence>
<protein>
    <submittedName>
        <fullName evidence="1">Uncharacterized protein</fullName>
    </submittedName>
</protein>
<accession>A0A800N861</accession>
<comment type="caution">
    <text evidence="1">The sequence shown here is derived from an EMBL/GenBank/DDBJ whole genome shotgun (WGS) entry which is preliminary data.</text>
</comment>
<sequence length="41" mass="4552">MFGLSPLMTFMLFGFWPLSLAAAGIWGVLAFKNAEEEEDTI</sequence>
<evidence type="ECO:0000313" key="2">
    <source>
        <dbReference type="Proteomes" id="UP000465778"/>
    </source>
</evidence>
<dbReference type="EMBL" id="VDEM01000111">
    <property type="protein sequence ID" value="KAF0821407.1"/>
    <property type="molecule type" value="Genomic_DNA"/>
</dbReference>
<gene>
    <name evidence="1" type="ORF">KIS1582_4886</name>
</gene>
<name>A0A800N861_CYTFI</name>
<reference evidence="1 2" key="1">
    <citation type="journal article" date="2020" name="G3 (Bethesda)">
        <title>Whole Genome Sequencing and Comparative Genomics of Two Nematicidal Bacillus Strains Reveals a Wide Range of Possible Virulence Factors.</title>
        <authorList>
            <person name="Susic N."/>
            <person name="Janezic S."/>
            <person name="Rupnik M."/>
            <person name="Geric Stare B."/>
        </authorList>
    </citation>
    <scope>NUCLEOTIDE SEQUENCE [LARGE SCALE GENOMIC DNA]</scope>
    <source>
        <strain evidence="1 2">I-1582</strain>
    </source>
</reference>
<dbReference type="AlphaFoldDB" id="A0A800N861"/>